<sequence length="70" mass="8057">MVNLLAIFVIFCLKNKKTDALAYLLVSYFSLCVNEEYEKLPVLASLTSLFPHKKLGLREIQVDKSMFEDN</sequence>
<keyword evidence="2" id="KW-1185">Reference proteome</keyword>
<proteinExistence type="predicted"/>
<dbReference type="AlphaFoldDB" id="A0A1S8CWQ2"/>
<comment type="caution">
    <text evidence="1">The sequence shown here is derived from an EMBL/GenBank/DDBJ whole genome shotgun (WGS) entry which is preliminary data.</text>
</comment>
<evidence type="ECO:0000313" key="1">
    <source>
        <dbReference type="EMBL" id="ONG40555.1"/>
    </source>
</evidence>
<protein>
    <submittedName>
        <fullName evidence="1">Uncharacterized protein</fullName>
    </submittedName>
</protein>
<dbReference type="STRING" id="1907941.BKE30_07340"/>
<reference evidence="1 2" key="1">
    <citation type="submission" date="2016-10" db="EMBL/GenBank/DDBJ databases">
        <title>Draft Genome sequence of Alkanindiges sp. strain H1.</title>
        <authorList>
            <person name="Subhash Y."/>
            <person name="Lee S."/>
        </authorList>
    </citation>
    <scope>NUCLEOTIDE SEQUENCE [LARGE SCALE GENOMIC DNA]</scope>
    <source>
        <strain evidence="1 2">H1</strain>
    </source>
</reference>
<evidence type="ECO:0000313" key="2">
    <source>
        <dbReference type="Proteomes" id="UP000192132"/>
    </source>
</evidence>
<dbReference type="EMBL" id="MLCN01000017">
    <property type="protein sequence ID" value="ONG40555.1"/>
    <property type="molecule type" value="Genomic_DNA"/>
</dbReference>
<accession>A0A1S8CWQ2</accession>
<organism evidence="1 2">
    <name type="scientific">Alkanindiges hydrocarboniclasticus</name>
    <dbReference type="NCBI Taxonomy" id="1907941"/>
    <lineage>
        <taxon>Bacteria</taxon>
        <taxon>Pseudomonadati</taxon>
        <taxon>Pseudomonadota</taxon>
        <taxon>Gammaproteobacteria</taxon>
        <taxon>Moraxellales</taxon>
        <taxon>Moraxellaceae</taxon>
        <taxon>Alkanindiges</taxon>
    </lineage>
</organism>
<dbReference type="Proteomes" id="UP000192132">
    <property type="component" value="Unassembled WGS sequence"/>
</dbReference>
<gene>
    <name evidence="1" type="ORF">BKE30_07340</name>
</gene>
<name>A0A1S8CWQ2_9GAMM</name>